<dbReference type="FunFam" id="1.10.287.570:FF:000001">
    <property type="entry name" value="Anion exchange protein"/>
    <property type="match status" value="1"/>
</dbReference>
<evidence type="ECO:0000256" key="1">
    <source>
        <dbReference type="ARBA" id="ARBA00004554"/>
    </source>
</evidence>
<proteinExistence type="inferred from homology"/>
<reference evidence="13" key="1">
    <citation type="submission" date="2023-07" db="EMBL/GenBank/DDBJ databases">
        <authorList>
            <consortium name="CYATHOMIX"/>
        </authorList>
    </citation>
    <scope>NUCLEOTIDE SEQUENCE</scope>
    <source>
        <strain evidence="13">N/A</strain>
    </source>
</reference>
<comment type="subcellular location">
    <subcellularLocation>
        <location evidence="1">Basolateral cell membrane</location>
        <topology evidence="1">Multi-pass membrane protein</topology>
    </subcellularLocation>
    <subcellularLocation>
        <location evidence="9">Membrane</location>
        <topology evidence="9">Multi-pass membrane protein</topology>
    </subcellularLocation>
</comment>
<evidence type="ECO:0000259" key="12">
    <source>
        <dbReference type="Pfam" id="PF07565"/>
    </source>
</evidence>
<dbReference type="FunFam" id="3.40.930.10:FF:000027">
    <property type="entry name" value="Anion exchange protein"/>
    <property type="match status" value="1"/>
</dbReference>
<evidence type="ECO:0000259" key="11">
    <source>
        <dbReference type="Pfam" id="PF00955"/>
    </source>
</evidence>
<feature type="transmembrane region" description="Helical" evidence="9">
    <location>
        <begin position="851"/>
        <end position="873"/>
    </location>
</feature>
<dbReference type="Gene3D" id="3.40.930.10">
    <property type="entry name" value="Mannitol-specific EII, Chain A"/>
    <property type="match status" value="1"/>
</dbReference>
<keyword evidence="6 9" id="KW-1133">Transmembrane helix</keyword>
<protein>
    <recommendedName>
        <fullName evidence="9">Anion exchange protein</fullName>
    </recommendedName>
</protein>
<evidence type="ECO:0000256" key="8">
    <source>
        <dbReference type="ARBA" id="ARBA00023136"/>
    </source>
</evidence>
<dbReference type="Gene3D" id="1.10.287.570">
    <property type="entry name" value="Helical hairpin bin"/>
    <property type="match status" value="1"/>
</dbReference>
<feature type="transmembrane region" description="Helical" evidence="9">
    <location>
        <begin position="504"/>
        <end position="529"/>
    </location>
</feature>
<dbReference type="PRINTS" id="PR01231">
    <property type="entry name" value="HCO3TRNSPORT"/>
</dbReference>
<dbReference type="PANTHER" id="PTHR11453">
    <property type="entry name" value="ANION EXCHANGE PROTEIN"/>
    <property type="match status" value="1"/>
</dbReference>
<dbReference type="GO" id="GO:0008509">
    <property type="term" value="F:monoatomic anion transmembrane transporter activity"/>
    <property type="evidence" value="ECO:0007669"/>
    <property type="project" value="InterPro"/>
</dbReference>
<dbReference type="InterPro" id="IPR013769">
    <property type="entry name" value="Band3_cytoplasmic_dom"/>
</dbReference>
<dbReference type="InterPro" id="IPR016152">
    <property type="entry name" value="PTrfase/Anion_transptr"/>
</dbReference>
<dbReference type="InterPro" id="IPR011531">
    <property type="entry name" value="HCO3_transpt-like_TM_dom"/>
</dbReference>
<dbReference type="GO" id="GO:0005452">
    <property type="term" value="F:solute:inorganic anion antiporter activity"/>
    <property type="evidence" value="ECO:0007669"/>
    <property type="project" value="InterPro"/>
</dbReference>
<dbReference type="Proteomes" id="UP001176961">
    <property type="component" value="Unassembled WGS sequence"/>
</dbReference>
<evidence type="ECO:0000313" key="13">
    <source>
        <dbReference type="EMBL" id="CAJ0592437.1"/>
    </source>
</evidence>
<feature type="transmembrane region" description="Helical" evidence="9">
    <location>
        <begin position="721"/>
        <end position="740"/>
    </location>
</feature>
<name>A0AA36GKH3_CYLNA</name>
<feature type="region of interest" description="Disordered" evidence="10">
    <location>
        <begin position="1035"/>
        <end position="1097"/>
    </location>
</feature>
<dbReference type="GO" id="GO:0016323">
    <property type="term" value="C:basolateral plasma membrane"/>
    <property type="evidence" value="ECO:0007669"/>
    <property type="project" value="UniProtKB-SubCell"/>
</dbReference>
<keyword evidence="7 9" id="KW-0406">Ion transport</keyword>
<evidence type="ECO:0000313" key="14">
    <source>
        <dbReference type="Proteomes" id="UP001176961"/>
    </source>
</evidence>
<dbReference type="PANTHER" id="PTHR11453:SF36">
    <property type="entry name" value="ANION EXCHANGE PROTEIN"/>
    <property type="match status" value="1"/>
</dbReference>
<evidence type="ECO:0000256" key="4">
    <source>
        <dbReference type="ARBA" id="ARBA00022475"/>
    </source>
</evidence>
<feature type="transmembrane region" description="Helical" evidence="9">
    <location>
        <begin position="447"/>
        <end position="466"/>
    </location>
</feature>
<comment type="caution">
    <text evidence="13">The sequence shown here is derived from an EMBL/GenBank/DDBJ whole genome shotgun (WGS) entry which is preliminary data.</text>
</comment>
<feature type="transmembrane region" description="Helical" evidence="9">
    <location>
        <begin position="824"/>
        <end position="845"/>
    </location>
</feature>
<comment type="similarity">
    <text evidence="2 9">Belongs to the anion exchanger (TC 2.A.31) family.</text>
</comment>
<evidence type="ECO:0000256" key="2">
    <source>
        <dbReference type="ARBA" id="ARBA00010993"/>
    </source>
</evidence>
<feature type="compositionally biased region" description="Basic and acidic residues" evidence="10">
    <location>
        <begin position="1087"/>
        <end position="1097"/>
    </location>
</feature>
<feature type="transmembrane region" description="Helical" evidence="9">
    <location>
        <begin position="673"/>
        <end position="693"/>
    </location>
</feature>
<evidence type="ECO:0000256" key="5">
    <source>
        <dbReference type="ARBA" id="ARBA00022692"/>
    </source>
</evidence>
<dbReference type="GO" id="GO:0051453">
    <property type="term" value="P:regulation of intracellular pH"/>
    <property type="evidence" value="ECO:0007669"/>
    <property type="project" value="TreeGrafter"/>
</dbReference>
<accession>A0AA36GKH3</accession>
<feature type="domain" description="Bicarbonate transporter-like transmembrane" evidence="11">
    <location>
        <begin position="389"/>
        <end position="951"/>
    </location>
</feature>
<keyword evidence="5 9" id="KW-0812">Transmembrane</keyword>
<evidence type="ECO:0000256" key="6">
    <source>
        <dbReference type="ARBA" id="ARBA00022989"/>
    </source>
</evidence>
<dbReference type="InterPro" id="IPR003024">
    <property type="entry name" value="Na/HCO3_transpt"/>
</dbReference>
<feature type="transmembrane region" description="Helical" evidence="9">
    <location>
        <begin position="423"/>
        <end position="440"/>
    </location>
</feature>
<sequence length="1097" mass="122707">MPGRRRMSKKRESIELASLAPGTRVMFLLKEKDDMPALFTEMGELGSNEWRETARWVKFEEDVEQGGNRWSKPHVATLSLHSLFQLRSCLLNGLFLNDLPCTDLPAIIEALISEFVKEGDVEEDMRDELREILNRKHVHQYEQAKKNGPNGDKSGFLSTVRSISDIGKSFSHGKNLAKLDKEQAPVGPQLELPKVDSMPRDMSKDGSIADISKGNTHFLKKLPHGVEASNVLIGEVDFLQRHICAFVRLKSANVLGDLTEVPVPTRFIFLMLGPTGHGAQYKEIGRAIATLMADEIFHDVAYKARNKEDLLDGVDEFLDQVTVLPPGEWDPTIRIEPPNQIPSQEKRKQVGQEFLLENVELCKGKHVGKEELEEEEGHGADPALKRTGRLFGGLILDIKRKAPHFLSDFTDALNLQCLATTCFMYFALLAPIVTFGGLLEEATHQRMAAMENLLGGAICGVVYHLFSGQPLTIIGSTGPVLVFETIVFDFCLRLGIKYLSFRFWVHVWTGFIIFVMCITDASSLVSYITRFTEESFATLIAVIFIYEAIMKLWKIKTQLDVINYSRDVVEGTCFCQAPTGKPLVTFEKAGEFIVRNGLSIPHNTTYVDYAAASLENCRHVGGTYGGTSCYPLYDKMLMSILLTIGTFFLAITFKRMRNSCYFPSRIRQIFSDFAVMISIAIMTSIDMAVGINTPKLHVPSSFRPTWDGRGWIIPPFDGNPFWTVPLAFIPALLACILIFMDQQITTVIVNRKENKLKKGCGYHLDLLVLGILIVIVGFLGLPIYVAATVLSINHINSLKVESECKAPGEVAQFVGVREQRVTGIITFLLIGLSVFMTTLLGHIPMPVLYGVFLYMGISALGGIQLFDRILLLLMPMKYQPDTIYIRHVPIKKIHLFTAFQVGCLAVLWTVKSIKSTSISFPIMLVVMVAVRKLMEKFFTKTDLKYLDDPMPDFHLRKKEDLKRRQSEGEPVDIEIEENQATIHAVKTEAHLHIPMASGNVIKIPLAAIQEPSHSINMTKEVNSSGMWKHISSCDSKNSLNKDMPKSLQNDAPLETPEEDEDAIMIKVIRPSPHGSSTNLSESQPLLKGKDDDKTPPV</sequence>
<dbReference type="Pfam" id="PF07565">
    <property type="entry name" value="Band_3_cyto"/>
    <property type="match status" value="1"/>
</dbReference>
<dbReference type="InterPro" id="IPR003020">
    <property type="entry name" value="HCO3_transpt_euk"/>
</dbReference>
<evidence type="ECO:0000256" key="3">
    <source>
        <dbReference type="ARBA" id="ARBA00022448"/>
    </source>
</evidence>
<feature type="compositionally biased region" description="Polar residues" evidence="10">
    <location>
        <begin position="1073"/>
        <end position="1083"/>
    </location>
</feature>
<evidence type="ECO:0000256" key="9">
    <source>
        <dbReference type="RuleBase" id="RU362035"/>
    </source>
</evidence>
<evidence type="ECO:0000256" key="7">
    <source>
        <dbReference type="ARBA" id="ARBA00023065"/>
    </source>
</evidence>
<feature type="transmembrane region" description="Helical" evidence="9">
    <location>
        <begin position="766"/>
        <end position="790"/>
    </location>
</feature>
<keyword evidence="3 9" id="KW-0813">Transport</keyword>
<feature type="transmembrane region" description="Helical" evidence="9">
    <location>
        <begin position="636"/>
        <end position="653"/>
    </location>
</feature>
<dbReference type="NCBIfam" id="TIGR00834">
    <property type="entry name" value="ae"/>
    <property type="match status" value="1"/>
</dbReference>
<feature type="domain" description="Band 3 cytoplasmic" evidence="12">
    <location>
        <begin position="37"/>
        <end position="331"/>
    </location>
</feature>
<dbReference type="GO" id="GO:0008510">
    <property type="term" value="F:sodium:bicarbonate symporter activity"/>
    <property type="evidence" value="ECO:0007669"/>
    <property type="project" value="TreeGrafter"/>
</dbReference>
<keyword evidence="4" id="KW-1003">Cell membrane</keyword>
<feature type="transmembrane region" description="Helical" evidence="9">
    <location>
        <begin position="535"/>
        <end position="553"/>
    </location>
</feature>
<dbReference type="AlphaFoldDB" id="A0AA36GKH3"/>
<gene>
    <name evidence="13" type="ORF">CYNAS_LOCUS4420</name>
</gene>
<evidence type="ECO:0000256" key="10">
    <source>
        <dbReference type="SAM" id="MobiDB-lite"/>
    </source>
</evidence>
<keyword evidence="14" id="KW-1185">Reference proteome</keyword>
<keyword evidence="8 9" id="KW-0472">Membrane</keyword>
<dbReference type="PRINTS" id="PR01232">
    <property type="entry name" value="NAHCO3TRSPRT"/>
</dbReference>
<dbReference type="SUPFAM" id="SSF55804">
    <property type="entry name" value="Phoshotransferase/anion transport protein"/>
    <property type="match status" value="1"/>
</dbReference>
<organism evidence="13 14">
    <name type="scientific">Cylicocyclus nassatus</name>
    <name type="common">Nematode worm</name>
    <dbReference type="NCBI Taxonomy" id="53992"/>
    <lineage>
        <taxon>Eukaryota</taxon>
        <taxon>Metazoa</taxon>
        <taxon>Ecdysozoa</taxon>
        <taxon>Nematoda</taxon>
        <taxon>Chromadorea</taxon>
        <taxon>Rhabditida</taxon>
        <taxon>Rhabditina</taxon>
        <taxon>Rhabditomorpha</taxon>
        <taxon>Strongyloidea</taxon>
        <taxon>Strongylidae</taxon>
        <taxon>Cylicocyclus</taxon>
    </lineage>
</organism>
<dbReference type="Pfam" id="PF00955">
    <property type="entry name" value="HCO3_cotransp"/>
    <property type="match status" value="1"/>
</dbReference>
<dbReference type="EMBL" id="CATQJL010000112">
    <property type="protein sequence ID" value="CAJ0592437.1"/>
    <property type="molecule type" value="Genomic_DNA"/>
</dbReference>